<reference evidence="1" key="1">
    <citation type="journal article" date="2011" name="PLoS Biol.">
        <title>Gene gain and loss during evolution of obligate parasitism in the white rust pathogen of Arabidopsis thaliana.</title>
        <authorList>
            <person name="Kemen E."/>
            <person name="Gardiner A."/>
            <person name="Schultz-Larsen T."/>
            <person name="Kemen A.C."/>
            <person name="Balmuth A.L."/>
            <person name="Robert-Seilaniantz A."/>
            <person name="Bailey K."/>
            <person name="Holub E."/>
            <person name="Studholme D.J."/>
            <person name="Maclean D."/>
            <person name="Jones J.D."/>
        </authorList>
    </citation>
    <scope>NUCLEOTIDE SEQUENCE</scope>
</reference>
<proteinExistence type="predicted"/>
<gene>
    <name evidence="1" type="primary">AlNc14C1297G12876</name>
    <name evidence="1" type="ORF">ALNC14_142850</name>
</gene>
<dbReference type="EMBL" id="FR824957">
    <property type="protein sequence ID" value="CCA28141.1"/>
    <property type="molecule type" value="Genomic_DNA"/>
</dbReference>
<protein>
    <submittedName>
        <fullName evidence="1">AlNc14C1297G12876 protein</fullName>
    </submittedName>
</protein>
<sequence length="283" mass="32604">MLEAFFANCNSDWKCYIRKDLPSTYQLNDLTRTSLQHIDYDEGSTDVENSIFWFDDALMHELKVHERHSLSKRVEIWKEDLSPFIGRQDLDISVFWLAANQEKEMAEKINAIMDNKSKNFVSLPIPKEITTKTIQNSPRKVMGNLRHDETLVRCIIIPGVAHDAVCRECLAMNSIGFAIRTYHLMHESQYSGEICVFPSDHEQEIIIGNCQNTFCHQIFPLDRSDCDTIDGKLSNHLAFPIEEDMVDELSATKRESVHENDSKKGNCIGRIMKHIALKRMARA</sequence>
<reference evidence="1" key="2">
    <citation type="submission" date="2011-02" db="EMBL/GenBank/DDBJ databases">
        <authorList>
            <person name="MacLean D."/>
        </authorList>
    </citation>
    <scope>NUCLEOTIDE SEQUENCE</scope>
</reference>
<accession>F0X2M5</accession>
<evidence type="ECO:0000313" key="1">
    <source>
        <dbReference type="EMBL" id="CCA28141.1"/>
    </source>
</evidence>
<organism evidence="1">
    <name type="scientific">Albugo laibachii Nc14</name>
    <dbReference type="NCBI Taxonomy" id="890382"/>
    <lineage>
        <taxon>Eukaryota</taxon>
        <taxon>Sar</taxon>
        <taxon>Stramenopiles</taxon>
        <taxon>Oomycota</taxon>
        <taxon>Peronosporomycetes</taxon>
        <taxon>Albuginales</taxon>
        <taxon>Albuginaceae</taxon>
        <taxon>Albugo</taxon>
    </lineage>
</organism>
<dbReference type="AlphaFoldDB" id="F0X2M5"/>
<name>F0X2M5_9STRA</name>
<dbReference type="HOGENOM" id="CLU_062728_0_0_1"/>